<reference evidence="3 4" key="1">
    <citation type="submission" date="2013-05" db="EMBL/GenBank/DDBJ databases">
        <title>Drechslerella stenobrocha genome reveals carnivorous origination and mechanical trapping mechanism of predatory fungi.</title>
        <authorList>
            <person name="Liu X."/>
            <person name="Zhang W."/>
            <person name="Liu K."/>
        </authorList>
    </citation>
    <scope>NUCLEOTIDE SEQUENCE [LARGE SCALE GENOMIC DNA]</scope>
    <source>
        <strain evidence="3 4">248</strain>
    </source>
</reference>
<feature type="compositionally biased region" description="Basic and acidic residues" evidence="1">
    <location>
        <begin position="238"/>
        <end position="248"/>
    </location>
</feature>
<evidence type="ECO:0000256" key="2">
    <source>
        <dbReference type="SAM" id="SignalP"/>
    </source>
</evidence>
<feature type="region of interest" description="Disordered" evidence="1">
    <location>
        <begin position="467"/>
        <end position="489"/>
    </location>
</feature>
<gene>
    <name evidence="3" type="ORF">DRE_06828</name>
</gene>
<dbReference type="EMBL" id="KI966442">
    <property type="protein sequence ID" value="EWC44460.1"/>
    <property type="molecule type" value="Genomic_DNA"/>
</dbReference>
<dbReference type="AlphaFoldDB" id="W7I6N4"/>
<name>W7I6N4_9PEZI</name>
<feature type="signal peptide" evidence="2">
    <location>
        <begin position="1"/>
        <end position="27"/>
    </location>
</feature>
<evidence type="ECO:0000313" key="3">
    <source>
        <dbReference type="EMBL" id="EWC44460.1"/>
    </source>
</evidence>
<proteinExistence type="predicted"/>
<keyword evidence="4" id="KW-1185">Reference proteome</keyword>
<dbReference type="OrthoDB" id="5392168at2759"/>
<feature type="region of interest" description="Disordered" evidence="1">
    <location>
        <begin position="227"/>
        <end position="248"/>
    </location>
</feature>
<dbReference type="Proteomes" id="UP000024837">
    <property type="component" value="Unassembled WGS sequence"/>
</dbReference>
<evidence type="ECO:0000313" key="4">
    <source>
        <dbReference type="Proteomes" id="UP000024837"/>
    </source>
</evidence>
<sequence>MYGLCIMRVCAGIAIAAVLGQLQGANGWAFRVYRHNVQPTTRPFRVLEGRKACTYLTQTPSTRVTGITIEQFAGARAGQVSHAWKQRVRYVGFWKRRGCPGLPEVVVHFYDEGRTQQTFMLEQLEGLVREEGMEDMNFWSWGEISDEDTRLWEDKVPAGAVAVKEVVANDPYQQTGERFWVFENMVAVVDMTADREAVVATETSSWDGFGTGRGPPSAVVLPTTTTAEEVTATSTEQPGDKTETEKDKTEQITVVEQLERFWTGEMGQPLFSLLETLNGLDEADLVELLGMVPSGPSRRPRTESGPATSRQYQQQQRQPQYDTMLPTAQDTLAYFADRRPFDPPQDNRQPQREEPQRPRPGLDLFGNLQDSWADIEGGKRTPTFPGLLQPNGNYNGASNIIEEEVVVVEDAADDAPLNPIVGTQQQRPGVDFRGLRRTFGGRPSRVDPVTLEDGQVKAGWQLLELQQEDIDAGAETRGGRMEEEPSNGV</sequence>
<protein>
    <submittedName>
        <fullName evidence="3">Uncharacterized protein</fullName>
    </submittedName>
</protein>
<dbReference type="HOGENOM" id="CLU_557794_0_0_1"/>
<feature type="compositionally biased region" description="Low complexity" evidence="1">
    <location>
        <begin position="227"/>
        <end position="236"/>
    </location>
</feature>
<feature type="region of interest" description="Disordered" evidence="1">
    <location>
        <begin position="337"/>
        <end position="367"/>
    </location>
</feature>
<feature type="compositionally biased region" description="Low complexity" evidence="1">
    <location>
        <begin position="310"/>
        <end position="321"/>
    </location>
</feature>
<organism evidence="3 4">
    <name type="scientific">Drechslerella stenobrocha 248</name>
    <dbReference type="NCBI Taxonomy" id="1043628"/>
    <lineage>
        <taxon>Eukaryota</taxon>
        <taxon>Fungi</taxon>
        <taxon>Dikarya</taxon>
        <taxon>Ascomycota</taxon>
        <taxon>Pezizomycotina</taxon>
        <taxon>Orbiliomycetes</taxon>
        <taxon>Orbiliales</taxon>
        <taxon>Orbiliaceae</taxon>
        <taxon>Drechslerella</taxon>
    </lineage>
</organism>
<feature type="region of interest" description="Disordered" evidence="1">
    <location>
        <begin position="291"/>
        <end position="323"/>
    </location>
</feature>
<feature type="chain" id="PRO_5004895720" evidence="2">
    <location>
        <begin position="28"/>
        <end position="489"/>
    </location>
</feature>
<accession>W7I6N4</accession>
<evidence type="ECO:0000256" key="1">
    <source>
        <dbReference type="SAM" id="MobiDB-lite"/>
    </source>
</evidence>
<keyword evidence="2" id="KW-0732">Signal</keyword>